<evidence type="ECO:0000313" key="8">
    <source>
        <dbReference type="Proteomes" id="UP001197247"/>
    </source>
</evidence>
<evidence type="ECO:0000256" key="5">
    <source>
        <dbReference type="HAMAP-Rule" id="MF_01984"/>
    </source>
</evidence>
<feature type="binding site" evidence="5">
    <location>
        <position position="129"/>
    </location>
    <ligand>
        <name>FMN</name>
        <dbReference type="ChEBI" id="CHEBI:58210"/>
    </ligand>
</feature>
<comment type="caution">
    <text evidence="7">The sequence shown here is derived from an EMBL/GenBank/DDBJ whole genome shotgun (WGS) entry which is preliminary data.</text>
</comment>
<gene>
    <name evidence="5" type="primary">ubiX</name>
    <name evidence="7" type="ORF">KIH74_31490</name>
</gene>
<name>A0ABS5TRU4_9ACTN</name>
<accession>A0ABS5TRU4</accession>
<dbReference type="InterPro" id="IPR004507">
    <property type="entry name" value="UbiX-like"/>
</dbReference>
<keyword evidence="4 5" id="KW-0808">Transferase</keyword>
<feature type="binding site" evidence="5">
    <location>
        <position position="175"/>
    </location>
    <ligand>
        <name>dimethylallyl phosphate</name>
        <dbReference type="ChEBI" id="CHEBI:88052"/>
    </ligand>
</feature>
<sequence>MNRQEPPHRVVVGITGASGVGIGVRMLELLRQDPGITSHVVVSKAGAITLQEECDLSRHDVEALADVVHRPADIGASIASGSTPVTAMLVAPCTVRTLSAVATGVSDNLITRAADVCLKEGTPLLLMVRESPLHRGHIASMDAAARAGAIIAPPVPAFYKHPVTAADIMDDLARRALARVGLTQFRGAPWAGLRQESRHE</sequence>
<dbReference type="Pfam" id="PF02441">
    <property type="entry name" value="Flavoprotein"/>
    <property type="match status" value="1"/>
</dbReference>
<keyword evidence="8" id="KW-1185">Reference proteome</keyword>
<dbReference type="EMBL" id="JAHBAY010000017">
    <property type="protein sequence ID" value="MBT0773513.1"/>
    <property type="molecule type" value="Genomic_DNA"/>
</dbReference>
<keyword evidence="3 5" id="KW-0288">FMN</keyword>
<comment type="similarity">
    <text evidence="5">Belongs to the UbiX/PAD1 family.</text>
</comment>
<dbReference type="Proteomes" id="UP001197247">
    <property type="component" value="Unassembled WGS sequence"/>
</dbReference>
<evidence type="ECO:0000256" key="3">
    <source>
        <dbReference type="ARBA" id="ARBA00022643"/>
    </source>
</evidence>
<dbReference type="Gene3D" id="3.40.50.1950">
    <property type="entry name" value="Flavin prenyltransferase-like"/>
    <property type="match status" value="1"/>
</dbReference>
<proteinExistence type="inferred from homology"/>
<dbReference type="InterPro" id="IPR003382">
    <property type="entry name" value="Flavoprotein"/>
</dbReference>
<feature type="binding site" evidence="5">
    <location>
        <begin position="16"/>
        <end position="18"/>
    </location>
    <ligand>
        <name>FMN</name>
        <dbReference type="ChEBI" id="CHEBI:58210"/>
    </ligand>
</feature>
<evidence type="ECO:0000256" key="4">
    <source>
        <dbReference type="ARBA" id="ARBA00022679"/>
    </source>
</evidence>
<comment type="function">
    <text evidence="5">Flavin prenyltransferase that catalyzes the synthesis of the prenylated FMN cofactor (prenyl-FMN) for 4-hydroxy-3-polyprenylbenzoic acid decarboxylase UbiD. The prenyltransferase is metal-independent and links a dimethylallyl moiety from dimethylallyl monophosphate (DMAP) to the flavin N5 and C6 atoms of FMN.</text>
</comment>
<keyword evidence="1 5" id="KW-0637">Prenyltransferase</keyword>
<feature type="binding site" evidence="5">
    <location>
        <position position="159"/>
    </location>
    <ligand>
        <name>dimethylallyl phosphate</name>
        <dbReference type="ChEBI" id="CHEBI:88052"/>
    </ligand>
</feature>
<protein>
    <recommendedName>
        <fullName evidence="5">Flavin prenyltransferase UbiX</fullName>
        <ecNumber evidence="5">2.5.1.129</ecNumber>
    </recommendedName>
</protein>
<evidence type="ECO:0000313" key="7">
    <source>
        <dbReference type="EMBL" id="MBT0773513.1"/>
    </source>
</evidence>
<reference evidence="7 8" key="1">
    <citation type="submission" date="2021-05" db="EMBL/GenBank/DDBJ databases">
        <title>Kineosporia and Streptomyces sp. nov. two new marine actinobacteria isolated from Coral.</title>
        <authorList>
            <person name="Buangrab K."/>
            <person name="Sutthacheep M."/>
            <person name="Yeemin T."/>
            <person name="Harunari E."/>
            <person name="Igarashi Y."/>
            <person name="Kanchanasin P."/>
            <person name="Tanasupawat S."/>
            <person name="Phongsopitanun W."/>
        </authorList>
    </citation>
    <scope>NUCLEOTIDE SEQUENCE [LARGE SCALE GENOMIC DNA]</scope>
    <source>
        <strain evidence="7 8">J2-2</strain>
    </source>
</reference>
<keyword evidence="2 5" id="KW-0285">Flavoprotein</keyword>
<comment type="catalytic activity">
    <reaction evidence="5">
        <text>dimethylallyl phosphate + FMNH2 = prenylated FMNH2 + phosphate</text>
        <dbReference type="Rhea" id="RHEA:37743"/>
        <dbReference type="ChEBI" id="CHEBI:43474"/>
        <dbReference type="ChEBI" id="CHEBI:57618"/>
        <dbReference type="ChEBI" id="CHEBI:87467"/>
        <dbReference type="ChEBI" id="CHEBI:88052"/>
        <dbReference type="EC" id="2.5.1.129"/>
    </reaction>
</comment>
<dbReference type="GO" id="GO:0106141">
    <property type="term" value="F:flavin prenyltransferase activity"/>
    <property type="evidence" value="ECO:0007669"/>
    <property type="project" value="UniProtKB-EC"/>
</dbReference>
<dbReference type="NCBIfam" id="TIGR00421">
    <property type="entry name" value="ubiX_pad"/>
    <property type="match status" value="1"/>
</dbReference>
<feature type="domain" description="Flavoprotein" evidence="6">
    <location>
        <begin position="9"/>
        <end position="169"/>
    </location>
</feature>
<dbReference type="NCBIfam" id="NF004685">
    <property type="entry name" value="PRK06029.1"/>
    <property type="match status" value="1"/>
</dbReference>
<dbReference type="RefSeq" id="WP_214160054.1">
    <property type="nucleotide sequence ID" value="NZ_JAHBAY010000017.1"/>
</dbReference>
<dbReference type="HAMAP" id="MF_01984">
    <property type="entry name" value="ubiX_pad"/>
    <property type="match status" value="1"/>
</dbReference>
<evidence type="ECO:0000256" key="1">
    <source>
        <dbReference type="ARBA" id="ARBA00022602"/>
    </source>
</evidence>
<feature type="binding site" evidence="5">
    <location>
        <position position="43"/>
    </location>
    <ligand>
        <name>FMN</name>
        <dbReference type="ChEBI" id="CHEBI:58210"/>
    </ligand>
</feature>
<evidence type="ECO:0000259" key="6">
    <source>
        <dbReference type="Pfam" id="PF02441"/>
    </source>
</evidence>
<dbReference type="InterPro" id="IPR036551">
    <property type="entry name" value="Flavin_trans-like"/>
</dbReference>
<evidence type="ECO:0000256" key="2">
    <source>
        <dbReference type="ARBA" id="ARBA00022630"/>
    </source>
</evidence>
<organism evidence="7 8">
    <name type="scientific">Kineosporia corallincola</name>
    <dbReference type="NCBI Taxonomy" id="2835133"/>
    <lineage>
        <taxon>Bacteria</taxon>
        <taxon>Bacillati</taxon>
        <taxon>Actinomycetota</taxon>
        <taxon>Actinomycetes</taxon>
        <taxon>Kineosporiales</taxon>
        <taxon>Kineosporiaceae</taxon>
        <taxon>Kineosporia</taxon>
    </lineage>
</organism>
<dbReference type="EC" id="2.5.1.129" evidence="5"/>
<dbReference type="SUPFAM" id="SSF52507">
    <property type="entry name" value="Homo-oligomeric flavin-containing Cys decarboxylases, HFCD"/>
    <property type="match status" value="1"/>
</dbReference>
<comment type="caution">
    <text evidence="5">Lacks conserved residue(s) required for the propagation of feature annotation.</text>
</comment>
<feature type="binding site" evidence="5">
    <location>
        <begin position="94"/>
        <end position="97"/>
    </location>
    <ligand>
        <name>FMN</name>
        <dbReference type="ChEBI" id="CHEBI:58210"/>
    </ligand>
</feature>